<evidence type="ECO:0000313" key="2">
    <source>
        <dbReference type="Proteomes" id="UP001163321"/>
    </source>
</evidence>
<name>A0ACC0WP57_9STRA</name>
<dbReference type="Proteomes" id="UP001163321">
    <property type="component" value="Chromosome 10"/>
</dbReference>
<comment type="caution">
    <text evidence="1">The sequence shown here is derived from an EMBL/GenBank/DDBJ whole genome shotgun (WGS) entry which is preliminary data.</text>
</comment>
<gene>
    <name evidence="1" type="ORF">PsorP6_016079</name>
</gene>
<reference evidence="1 2" key="1">
    <citation type="journal article" date="2022" name="bioRxiv">
        <title>The genome of the oomycete Peronosclerospora sorghi, a cosmopolitan pathogen of maize and sorghum, is inflated with dispersed pseudogenes.</title>
        <authorList>
            <person name="Fletcher K."/>
            <person name="Martin F."/>
            <person name="Isakeit T."/>
            <person name="Cavanaugh K."/>
            <person name="Magill C."/>
            <person name="Michelmore R."/>
        </authorList>
    </citation>
    <scope>NUCLEOTIDE SEQUENCE [LARGE SCALE GENOMIC DNA]</scope>
    <source>
        <strain evidence="1">P6</strain>
    </source>
</reference>
<proteinExistence type="predicted"/>
<keyword evidence="2" id="KW-1185">Reference proteome</keyword>
<accession>A0ACC0WP57</accession>
<sequence length="1027" mass="116435">MHVLIVRSSDAMAPGGPVLCSSRKENVEGNQRISATSNESVPVSGIDMPFEELLARELRKSHDTDSKAATSTRKTIPKKKFLKKGARGWWMRQPGAKQKVVKHTLASSEEHVTKTVPKIQNKEQQRRSQSFAFSPKNHLPTAALPDQVHNGENTPHNLSPPIAFIRRTSCNNLFPDETLQPSVQRDDFSAWNNTSFISSNSTDTLGMKNVRQSYEARQKREANEVAEFEAIERDLAAEKESYLIEKQQNEQPDRKRGQDSPDNQLEDSHWELAYSSFISDLRGQEHLREKEQSSNAQSDRESDLASEFDFHSALPKQVSMSEGIGQLTHQKVHLNHWGRLGNPSSDLSAISFDDSVPWDVCLSHSVLNAADTDSPTFSNDRGQSNSNFTPFQKIKREVCFAEYDDDQLNTFSQNESSIADCISKDDAPVSSLVHHVFGDCEQSEKNNIISSCVGDIGSKNTDCMASSSSSQPPPIGKRSLSTLKQKLGNKQKSSVLRMSKNRSRDNSKGQARVKSAAPSQSSVTLRSRASNSMQALSRNRGAQTTDADTILPAVIEEKLFELEEEVKFYKSETLQLQKTREHYEQEIKKLALERDVFERFQQEQRLIIEKEWERERSKMKREERFHERQWKLRMKGTTSHCDRKDRGEVEMLKAQIVTMQIEEKARANKLKAAANNSRQRVSELEGKNRALSAEIKFLEKERLEHWKKYEQLLKETQDASKLTSECRVPRRDYASENTSLRRFVKKSCPLNSSSRHGVELSSMDGYNSQRSNLDRKDPHSSSAFTAENDLDNVSVKGLVSNADHTCDLESYEWALRATDGDDGDLHNACKPDQKYSDRDREDTMTSTSSEYKELTKRVDHAGGSLEYLYSDGSRKIIFPNGIKKEIDVNGHILIKFTNGDHKEFFPDTGISVYNYLEAQTKLTTYPDHRKVYEFPNQQVETSLPDGTTEIQFADGIKKTIQPNGDEFSVFPDGTTLFEKPYGLREVTLLNQNKIRYFPDGQVVCVTPDGYETSVQSDSELVQLIDNA</sequence>
<dbReference type="EMBL" id="CM047589">
    <property type="protein sequence ID" value="KAI9920096.1"/>
    <property type="molecule type" value="Genomic_DNA"/>
</dbReference>
<evidence type="ECO:0000313" key="1">
    <source>
        <dbReference type="EMBL" id="KAI9920096.1"/>
    </source>
</evidence>
<organism evidence="1 2">
    <name type="scientific">Peronosclerospora sorghi</name>
    <dbReference type="NCBI Taxonomy" id="230839"/>
    <lineage>
        <taxon>Eukaryota</taxon>
        <taxon>Sar</taxon>
        <taxon>Stramenopiles</taxon>
        <taxon>Oomycota</taxon>
        <taxon>Peronosporomycetes</taxon>
        <taxon>Peronosporales</taxon>
        <taxon>Peronosporaceae</taxon>
        <taxon>Peronosclerospora</taxon>
    </lineage>
</organism>
<protein>
    <submittedName>
        <fullName evidence="1">Uncharacterized protein</fullName>
    </submittedName>
</protein>